<sequence length="40" mass="4315">MPLILIFNKKASLKNAPPATVLQKACSTRFDPVFDAPSAL</sequence>
<organism evidence="1 2">
    <name type="scientific">Pyramidobacter piscolens W5455</name>
    <dbReference type="NCBI Taxonomy" id="352165"/>
    <lineage>
        <taxon>Bacteria</taxon>
        <taxon>Thermotogati</taxon>
        <taxon>Synergistota</taxon>
        <taxon>Synergistia</taxon>
        <taxon>Synergistales</taxon>
        <taxon>Dethiosulfovibrionaceae</taxon>
        <taxon>Pyramidobacter</taxon>
    </lineage>
</organism>
<keyword evidence="2" id="KW-1185">Reference proteome</keyword>
<name>A0ABM9ZX39_9BACT</name>
<evidence type="ECO:0000313" key="1">
    <source>
        <dbReference type="EMBL" id="EFB91514.1"/>
    </source>
</evidence>
<comment type="caution">
    <text evidence="1">The sequence shown here is derived from an EMBL/GenBank/DDBJ whole genome shotgun (WGS) entry which is preliminary data.</text>
</comment>
<proteinExistence type="predicted"/>
<reference evidence="1 2" key="1">
    <citation type="submission" date="2009-12" db="EMBL/GenBank/DDBJ databases">
        <authorList>
            <person name="Shrivastava S."/>
            <person name="Madupu R."/>
            <person name="Durkin A.S."/>
            <person name="Torralba M."/>
            <person name="Methe B."/>
            <person name="Sutton G.G."/>
            <person name="Strausberg R.L."/>
            <person name="Nelson K.E."/>
        </authorList>
    </citation>
    <scope>NUCLEOTIDE SEQUENCE [LARGE SCALE GENOMIC DNA]</scope>
    <source>
        <strain evidence="1 2">W5455</strain>
    </source>
</reference>
<dbReference type="EMBL" id="ADFP01000037">
    <property type="protein sequence ID" value="EFB91514.1"/>
    <property type="molecule type" value="Genomic_DNA"/>
</dbReference>
<gene>
    <name evidence="1" type="ORF">HMPREF7215_1661</name>
</gene>
<dbReference type="Proteomes" id="UP000006462">
    <property type="component" value="Unassembled WGS sequence"/>
</dbReference>
<evidence type="ECO:0000313" key="2">
    <source>
        <dbReference type="Proteomes" id="UP000006462"/>
    </source>
</evidence>
<accession>A0ABM9ZX39</accession>
<protein>
    <submittedName>
        <fullName evidence="1">Uncharacterized protein</fullName>
    </submittedName>
</protein>